<protein>
    <submittedName>
        <fullName evidence="1">Uncharacterized protein</fullName>
    </submittedName>
</protein>
<feature type="non-terminal residue" evidence="1">
    <location>
        <position position="1"/>
    </location>
</feature>
<organism evidence="1">
    <name type="scientific">marine sediment metagenome</name>
    <dbReference type="NCBI Taxonomy" id="412755"/>
    <lineage>
        <taxon>unclassified sequences</taxon>
        <taxon>metagenomes</taxon>
        <taxon>ecological metagenomes</taxon>
    </lineage>
</organism>
<proteinExistence type="predicted"/>
<dbReference type="EMBL" id="LAZR01019916">
    <property type="protein sequence ID" value="KKL90785.1"/>
    <property type="molecule type" value="Genomic_DNA"/>
</dbReference>
<gene>
    <name evidence="1" type="ORF">LCGC14_1901230</name>
</gene>
<evidence type="ECO:0000313" key="1">
    <source>
        <dbReference type="EMBL" id="KKL90785.1"/>
    </source>
</evidence>
<name>A0A0F9IAH4_9ZZZZ</name>
<accession>A0A0F9IAH4</accession>
<reference evidence="1" key="1">
    <citation type="journal article" date="2015" name="Nature">
        <title>Complex archaea that bridge the gap between prokaryotes and eukaryotes.</title>
        <authorList>
            <person name="Spang A."/>
            <person name="Saw J.H."/>
            <person name="Jorgensen S.L."/>
            <person name="Zaremba-Niedzwiedzka K."/>
            <person name="Martijn J."/>
            <person name="Lind A.E."/>
            <person name="van Eijk R."/>
            <person name="Schleper C."/>
            <person name="Guy L."/>
            <person name="Ettema T.J."/>
        </authorList>
    </citation>
    <scope>NUCLEOTIDE SEQUENCE</scope>
</reference>
<dbReference type="AlphaFoldDB" id="A0A0F9IAH4"/>
<comment type="caution">
    <text evidence="1">The sequence shown here is derived from an EMBL/GenBank/DDBJ whole genome shotgun (WGS) entry which is preliminary data.</text>
</comment>
<sequence length="114" mass="12254">HAPCGLIRHAKLTLQFLAGHAMLGRGEQKDRVEPKLQRSAALFKDTANHWVNVVAAPLAGISLLIGQAIPFGVTLTLWAGMALTEADVEQMLKASLVGGELFEELAEVCLFHAL</sequence>